<dbReference type="NCBIfam" id="TIGR02167">
    <property type="entry name" value="Liste_lipo_26"/>
    <property type="match status" value="2"/>
</dbReference>
<evidence type="ECO:0000313" key="3">
    <source>
        <dbReference type="EMBL" id="WFQ93285.1"/>
    </source>
</evidence>
<feature type="signal peptide" evidence="2">
    <location>
        <begin position="1"/>
        <end position="20"/>
    </location>
</feature>
<dbReference type="EMBL" id="CP113498">
    <property type="protein sequence ID" value="WFQ93285.1"/>
    <property type="molecule type" value="Genomic_DNA"/>
</dbReference>
<keyword evidence="2" id="KW-0732">Signal</keyword>
<reference evidence="3" key="1">
    <citation type="submission" date="2022-11" db="EMBL/GenBank/DDBJ databases">
        <title>Comparative genomic analysis of Mycoplasma feriruminatoris and the Mycoplasma mycoides cluster.</title>
        <authorList>
            <person name="Baby V."/>
            <person name="Ambroset C."/>
            <person name="Gaurivaud P."/>
            <person name="Boury C."/>
            <person name="Guichoux E."/>
            <person name="Lartigue C."/>
            <person name="Tardy F."/>
            <person name="Sirand-Pugnet P."/>
        </authorList>
    </citation>
    <scope>NUCLEOTIDE SEQUENCE [LARGE SCALE GENOMIC DNA]</scope>
    <source>
        <strain evidence="3">L15181</strain>
    </source>
</reference>
<accession>A0ABY8HWQ2</accession>
<dbReference type="InterPro" id="IPR005046">
    <property type="entry name" value="DUF285"/>
</dbReference>
<evidence type="ECO:0000313" key="4">
    <source>
        <dbReference type="Proteomes" id="UP001214039"/>
    </source>
</evidence>
<evidence type="ECO:0000256" key="1">
    <source>
        <dbReference type="SAM" id="MobiDB-lite"/>
    </source>
</evidence>
<dbReference type="Pfam" id="PF03382">
    <property type="entry name" value="DUF285"/>
    <property type="match status" value="1"/>
</dbReference>
<keyword evidence="4" id="KW-1185">Reference proteome</keyword>
<evidence type="ECO:0000256" key="2">
    <source>
        <dbReference type="SAM" id="SignalP"/>
    </source>
</evidence>
<feature type="region of interest" description="Disordered" evidence="1">
    <location>
        <begin position="32"/>
        <end position="83"/>
    </location>
</feature>
<gene>
    <name evidence="3" type="ORF">MFERI15181_00185</name>
</gene>
<dbReference type="PROSITE" id="PS51257">
    <property type="entry name" value="PROKAR_LIPOPROTEIN"/>
    <property type="match status" value="1"/>
</dbReference>
<feature type="chain" id="PRO_5046526832" evidence="2">
    <location>
        <begin position="21"/>
        <end position="434"/>
    </location>
</feature>
<dbReference type="Proteomes" id="UP001214039">
    <property type="component" value="Chromosome"/>
</dbReference>
<name>A0ABY8HWQ2_9MOLU</name>
<dbReference type="RefSeq" id="WP_278300055.1">
    <property type="nucleotide sequence ID" value="NZ_CP113498.1"/>
</dbReference>
<dbReference type="InterPro" id="IPR011889">
    <property type="entry name" value="Liste_lipo_26"/>
</dbReference>
<feature type="compositionally biased region" description="Basic and acidic residues" evidence="1">
    <location>
        <begin position="69"/>
        <end position="80"/>
    </location>
</feature>
<protein>
    <submittedName>
        <fullName evidence="3">BspA family leucine-rich repeat surface protein</fullName>
    </submittedName>
</protein>
<feature type="compositionally biased region" description="Basic and acidic residues" evidence="1">
    <location>
        <begin position="32"/>
        <end position="62"/>
    </location>
</feature>
<sequence>MKHLLKIISSLTILSTGVLAVSCTRKVDNKDIKNNISRDNKDKNKEPKTNDNKENKRDKHINDINNEENNSKGDSEKLPQDDPQSIPEILITDQEKNDAISALQKVFKEQEESFGSFHSYKDVLDQLKVYLEDVKIKHLNNLTLSNVNEENNKLKIDNKGTLNNIKIKYFDKEVVFTPKTVLDNEVSEKYSEANELIRIGYKFEKNLNNIKMKNVKDNIKKVPKHLPLKINSLEETFKKIKSEKIENLDKWNTKNIRNLKGTFSETDNFNQDISKWDVSNVVDMTEAFSVAKKFNVDLNLWNTTSVKEMRGVFWDAYSFNGNISKWDTRNVEDMSVMFSGAKNFDQDLSGWNTSKVVTMEGMFSDAEVFNKNISGWDTSKVATMSRMFQDAKKFNQNLKSWNVSKVTHAEGFKKGSSIDDKFLPSFSGSILSKL</sequence>
<proteinExistence type="predicted"/>
<organism evidence="3 4">
    <name type="scientific">Mycoplasma feriruminatoris</name>
    <dbReference type="NCBI Taxonomy" id="1179777"/>
    <lineage>
        <taxon>Bacteria</taxon>
        <taxon>Bacillati</taxon>
        <taxon>Mycoplasmatota</taxon>
        <taxon>Mollicutes</taxon>
        <taxon>Mycoplasmataceae</taxon>
        <taxon>Mycoplasma</taxon>
    </lineage>
</organism>